<feature type="transmembrane region" description="Helical" evidence="1">
    <location>
        <begin position="170"/>
        <end position="190"/>
    </location>
</feature>
<feature type="transmembrane region" description="Helical" evidence="1">
    <location>
        <begin position="128"/>
        <end position="150"/>
    </location>
</feature>
<dbReference type="PANTHER" id="PTHR40465:SF1">
    <property type="entry name" value="DUF6534 DOMAIN-CONTAINING PROTEIN"/>
    <property type="match status" value="1"/>
</dbReference>
<dbReference type="Proteomes" id="UP000054988">
    <property type="component" value="Unassembled WGS sequence"/>
</dbReference>
<dbReference type="Pfam" id="PF20152">
    <property type="entry name" value="DUF6534"/>
    <property type="match status" value="1"/>
</dbReference>
<dbReference type="AlphaFoldDB" id="A0A0W0G255"/>
<feature type="transmembrane region" description="Helical" evidence="1">
    <location>
        <begin position="210"/>
        <end position="231"/>
    </location>
</feature>
<name>A0A0W0G255_MONRR</name>
<dbReference type="PANTHER" id="PTHR40465">
    <property type="entry name" value="CHROMOSOME 1, WHOLE GENOME SHOTGUN SEQUENCE"/>
    <property type="match status" value="1"/>
</dbReference>
<sequence length="365" mass="40473">MPPTLDYPFDSLGVDGALGALLIGYACSCVALGFFVAQILQYWSMYPEDKFLYKLLVLIIATLEFVDQGLISHALYFYVISNYNNSLVFVLKRAVWTIIVHAQVGTVIGTTVKLCFAVRVWRFSKHNFWVTGLIVVFTLSELGLATTYAVRCFQLGYFHFLPNLKVLATSSLGCGVFIDLLVASTLVYYLQRLKAGFRTATNLIMKLSIYAVSTGLVTSGIGLAILITYYFMPTNFIFMGLSFLLSKFYGISLLAALNTRASVNRNGSTANQGNNEPAASSISFTRLPSRTSSARRLFRNDDNQRMRTTLYSAYSATSEGVTMYRIPSMSPIPNFSLPLIEPVRYKESSSTVNLEPGSRFSTTST</sequence>
<dbReference type="eggNOG" id="ENOG502SJ8A">
    <property type="taxonomic scope" value="Eukaryota"/>
</dbReference>
<protein>
    <recommendedName>
        <fullName evidence="2">DUF6534 domain-containing protein</fullName>
    </recommendedName>
</protein>
<evidence type="ECO:0000259" key="2">
    <source>
        <dbReference type="Pfam" id="PF20152"/>
    </source>
</evidence>
<keyword evidence="1" id="KW-0812">Transmembrane</keyword>
<feature type="domain" description="DUF6534" evidence="2">
    <location>
        <begin position="176"/>
        <end position="262"/>
    </location>
</feature>
<feature type="transmembrane region" description="Helical" evidence="1">
    <location>
        <begin position="237"/>
        <end position="257"/>
    </location>
</feature>
<comment type="caution">
    <text evidence="3">The sequence shown here is derived from an EMBL/GenBank/DDBJ whole genome shotgun (WGS) entry which is preliminary data.</text>
</comment>
<dbReference type="EMBL" id="LATX01001335">
    <property type="protein sequence ID" value="KTB42437.1"/>
    <property type="molecule type" value="Genomic_DNA"/>
</dbReference>
<reference evidence="3 4" key="1">
    <citation type="submission" date="2015-12" db="EMBL/GenBank/DDBJ databases">
        <title>Draft genome sequence of Moniliophthora roreri, the causal agent of frosty pod rot of cacao.</title>
        <authorList>
            <person name="Aime M.C."/>
            <person name="Diaz-Valderrama J.R."/>
            <person name="Kijpornyongpan T."/>
            <person name="Phillips-Mora W."/>
        </authorList>
    </citation>
    <scope>NUCLEOTIDE SEQUENCE [LARGE SCALE GENOMIC DNA]</scope>
    <source>
        <strain evidence="3 4">MCA 2952</strain>
    </source>
</reference>
<feature type="transmembrane region" description="Helical" evidence="1">
    <location>
        <begin position="20"/>
        <end position="43"/>
    </location>
</feature>
<dbReference type="InterPro" id="IPR045339">
    <property type="entry name" value="DUF6534"/>
</dbReference>
<evidence type="ECO:0000256" key="1">
    <source>
        <dbReference type="SAM" id="Phobius"/>
    </source>
</evidence>
<gene>
    <name evidence="3" type="ORF">WG66_5012</name>
</gene>
<evidence type="ECO:0000313" key="3">
    <source>
        <dbReference type="EMBL" id="KTB42437.1"/>
    </source>
</evidence>
<keyword evidence="1" id="KW-0472">Membrane</keyword>
<feature type="transmembrane region" description="Helical" evidence="1">
    <location>
        <begin position="55"/>
        <end position="79"/>
    </location>
</feature>
<keyword evidence="1" id="KW-1133">Transmembrane helix</keyword>
<organism evidence="3 4">
    <name type="scientific">Moniliophthora roreri</name>
    <name type="common">Frosty pod rot fungus</name>
    <name type="synonym">Monilia roreri</name>
    <dbReference type="NCBI Taxonomy" id="221103"/>
    <lineage>
        <taxon>Eukaryota</taxon>
        <taxon>Fungi</taxon>
        <taxon>Dikarya</taxon>
        <taxon>Basidiomycota</taxon>
        <taxon>Agaricomycotina</taxon>
        <taxon>Agaricomycetes</taxon>
        <taxon>Agaricomycetidae</taxon>
        <taxon>Agaricales</taxon>
        <taxon>Marasmiineae</taxon>
        <taxon>Marasmiaceae</taxon>
        <taxon>Moniliophthora</taxon>
    </lineage>
</organism>
<accession>A0A0W0G255</accession>
<feature type="transmembrane region" description="Helical" evidence="1">
    <location>
        <begin position="94"/>
        <end position="116"/>
    </location>
</feature>
<proteinExistence type="predicted"/>
<evidence type="ECO:0000313" key="4">
    <source>
        <dbReference type="Proteomes" id="UP000054988"/>
    </source>
</evidence>